<keyword evidence="3 10" id="KW-0812">Transmembrane</keyword>
<comment type="subcellular location">
    <subcellularLocation>
        <location evidence="1">Endomembrane system</location>
        <topology evidence="1">Multi-pass membrane protein</topology>
    </subcellularLocation>
</comment>
<evidence type="ECO:0000313" key="11">
    <source>
        <dbReference type="EnsemblProtists" id="EOD24790"/>
    </source>
</evidence>
<evidence type="ECO:0008006" key="13">
    <source>
        <dbReference type="Google" id="ProtNLM"/>
    </source>
</evidence>
<keyword evidence="4 10" id="KW-1133">Transmembrane helix</keyword>
<evidence type="ECO:0000256" key="7">
    <source>
        <dbReference type="ARBA" id="ARBA00023209"/>
    </source>
</evidence>
<keyword evidence="8" id="KW-1208">Phospholipid metabolism</keyword>
<keyword evidence="2" id="KW-0444">Lipid biosynthesis</keyword>
<dbReference type="GO" id="GO:0016740">
    <property type="term" value="F:transferase activity"/>
    <property type="evidence" value="ECO:0007669"/>
    <property type="project" value="UniProtKB-ARBA"/>
</dbReference>
<dbReference type="AlphaFoldDB" id="A0A0D3JMQ5"/>
<dbReference type="UniPathway" id="UPA00753"/>
<feature type="transmembrane region" description="Helical" evidence="10">
    <location>
        <begin position="92"/>
        <end position="112"/>
    </location>
</feature>
<evidence type="ECO:0000256" key="9">
    <source>
        <dbReference type="SAM" id="MobiDB-lite"/>
    </source>
</evidence>
<feature type="transmembrane region" description="Helical" evidence="10">
    <location>
        <begin position="175"/>
        <end position="197"/>
    </location>
</feature>
<dbReference type="RefSeq" id="XP_005777219.1">
    <property type="nucleotide sequence ID" value="XM_005777162.1"/>
</dbReference>
<evidence type="ECO:0000256" key="1">
    <source>
        <dbReference type="ARBA" id="ARBA00004127"/>
    </source>
</evidence>
<feature type="region of interest" description="Disordered" evidence="9">
    <location>
        <begin position="16"/>
        <end position="43"/>
    </location>
</feature>
<dbReference type="PANTHER" id="PTHR12714">
    <property type="entry name" value="PROTEIN-S ISOPRENYLCYSTEINE O-METHYLTRANSFERASE"/>
    <property type="match status" value="1"/>
</dbReference>
<dbReference type="Gene3D" id="1.20.120.1630">
    <property type="match status" value="1"/>
</dbReference>
<accession>A0A0D3JMQ5</accession>
<evidence type="ECO:0000256" key="4">
    <source>
        <dbReference type="ARBA" id="ARBA00022989"/>
    </source>
</evidence>
<dbReference type="HOGENOM" id="CLU_1172524_0_0_1"/>
<dbReference type="EnsemblProtists" id="EOD24790">
    <property type="protein sequence ID" value="EOD24790"/>
    <property type="gene ID" value="EMIHUDRAFT_238285"/>
</dbReference>
<dbReference type="Proteomes" id="UP000013827">
    <property type="component" value="Unassembled WGS sequence"/>
</dbReference>
<dbReference type="PANTHER" id="PTHR12714:SF11">
    <property type="entry name" value="PROTEIN C-TERMINAL S-ISOPRENYLCYSTEINE CARBOXYL O-METHYLTRANSFERASE"/>
    <property type="match status" value="1"/>
</dbReference>
<dbReference type="PaxDb" id="2903-EOD24790"/>
<reference evidence="12" key="1">
    <citation type="journal article" date="2013" name="Nature">
        <title>Pan genome of the phytoplankton Emiliania underpins its global distribution.</title>
        <authorList>
            <person name="Read B.A."/>
            <person name="Kegel J."/>
            <person name="Klute M.J."/>
            <person name="Kuo A."/>
            <person name="Lefebvre S.C."/>
            <person name="Maumus F."/>
            <person name="Mayer C."/>
            <person name="Miller J."/>
            <person name="Monier A."/>
            <person name="Salamov A."/>
            <person name="Young J."/>
            <person name="Aguilar M."/>
            <person name="Claverie J.M."/>
            <person name="Frickenhaus S."/>
            <person name="Gonzalez K."/>
            <person name="Herman E.K."/>
            <person name="Lin Y.C."/>
            <person name="Napier J."/>
            <person name="Ogata H."/>
            <person name="Sarno A.F."/>
            <person name="Shmutz J."/>
            <person name="Schroeder D."/>
            <person name="de Vargas C."/>
            <person name="Verret F."/>
            <person name="von Dassow P."/>
            <person name="Valentin K."/>
            <person name="Van de Peer Y."/>
            <person name="Wheeler G."/>
            <person name="Dacks J.B."/>
            <person name="Delwiche C.F."/>
            <person name="Dyhrman S.T."/>
            <person name="Glockner G."/>
            <person name="John U."/>
            <person name="Richards T."/>
            <person name="Worden A.Z."/>
            <person name="Zhang X."/>
            <person name="Grigoriev I.V."/>
            <person name="Allen A.E."/>
            <person name="Bidle K."/>
            <person name="Borodovsky M."/>
            <person name="Bowler C."/>
            <person name="Brownlee C."/>
            <person name="Cock J.M."/>
            <person name="Elias M."/>
            <person name="Gladyshev V.N."/>
            <person name="Groth M."/>
            <person name="Guda C."/>
            <person name="Hadaegh A."/>
            <person name="Iglesias-Rodriguez M.D."/>
            <person name="Jenkins J."/>
            <person name="Jones B.M."/>
            <person name="Lawson T."/>
            <person name="Leese F."/>
            <person name="Lindquist E."/>
            <person name="Lobanov A."/>
            <person name="Lomsadze A."/>
            <person name="Malik S.B."/>
            <person name="Marsh M.E."/>
            <person name="Mackinder L."/>
            <person name="Mock T."/>
            <person name="Mueller-Roeber B."/>
            <person name="Pagarete A."/>
            <person name="Parker M."/>
            <person name="Probert I."/>
            <person name="Quesneville H."/>
            <person name="Raines C."/>
            <person name="Rensing S.A."/>
            <person name="Riano-Pachon D.M."/>
            <person name="Richier S."/>
            <person name="Rokitta S."/>
            <person name="Shiraiwa Y."/>
            <person name="Soanes D.M."/>
            <person name="van der Giezen M."/>
            <person name="Wahlund T.M."/>
            <person name="Williams B."/>
            <person name="Wilson W."/>
            <person name="Wolfe G."/>
            <person name="Wurch L.L."/>
        </authorList>
    </citation>
    <scope>NUCLEOTIDE SEQUENCE</scope>
</reference>
<keyword evidence="6 10" id="KW-0472">Membrane</keyword>
<evidence type="ECO:0000256" key="6">
    <source>
        <dbReference type="ARBA" id="ARBA00023136"/>
    </source>
</evidence>
<evidence type="ECO:0000256" key="10">
    <source>
        <dbReference type="SAM" id="Phobius"/>
    </source>
</evidence>
<protein>
    <recommendedName>
        <fullName evidence="13">Protein-S-isoprenylcysteine O-methyltransferase</fullName>
    </recommendedName>
</protein>
<dbReference type="eggNOG" id="ENOG502SCNT">
    <property type="taxonomic scope" value="Eukaryota"/>
</dbReference>
<proteinExistence type="predicted"/>
<evidence type="ECO:0000256" key="5">
    <source>
        <dbReference type="ARBA" id="ARBA00023098"/>
    </source>
</evidence>
<dbReference type="GO" id="GO:0008654">
    <property type="term" value="P:phospholipid biosynthetic process"/>
    <property type="evidence" value="ECO:0007669"/>
    <property type="project" value="UniProtKB-KW"/>
</dbReference>
<dbReference type="Pfam" id="PF04191">
    <property type="entry name" value="PEMT"/>
    <property type="match status" value="1"/>
</dbReference>
<evidence type="ECO:0000256" key="8">
    <source>
        <dbReference type="ARBA" id="ARBA00023264"/>
    </source>
</evidence>
<sequence length="237" mass="26352">MAIVKTITQSNRISLPAAGEDVPRARRPGEQDKSDQYSSPKRQPAKGELFGVCGELLFLKLPFLVAHRVFAKKRIAESKNQLNVGIGGDIPIFPPFALMLGATLGVSLRLALGQWTFLPSSVATISYRIGGFVVGLEAMLMRCEDALEEHNTKAFFTEVRGLATNGPYSVSRNPMYLGFFCMIPACTVLSDSVWMLLSMMLVPLYIHNVVIPKEEKFLVGLFADKYTEYCTRVPRWL</sequence>
<dbReference type="OMA" id="SRCEEEM"/>
<evidence type="ECO:0000256" key="3">
    <source>
        <dbReference type="ARBA" id="ARBA00022692"/>
    </source>
</evidence>
<dbReference type="KEGG" id="ehx:EMIHUDRAFT_238285"/>
<keyword evidence="12" id="KW-1185">Reference proteome</keyword>
<dbReference type="GeneID" id="17270335"/>
<keyword evidence="5" id="KW-0443">Lipid metabolism</keyword>
<keyword evidence="7" id="KW-0594">Phospholipid biosynthesis</keyword>
<organism evidence="11 12">
    <name type="scientific">Emiliania huxleyi (strain CCMP1516)</name>
    <dbReference type="NCBI Taxonomy" id="280463"/>
    <lineage>
        <taxon>Eukaryota</taxon>
        <taxon>Haptista</taxon>
        <taxon>Haptophyta</taxon>
        <taxon>Prymnesiophyceae</taxon>
        <taxon>Isochrysidales</taxon>
        <taxon>Noelaerhabdaceae</taxon>
        <taxon>Emiliania</taxon>
    </lineage>
</organism>
<feature type="compositionally biased region" description="Basic and acidic residues" evidence="9">
    <location>
        <begin position="21"/>
        <end position="35"/>
    </location>
</feature>
<evidence type="ECO:0000313" key="12">
    <source>
        <dbReference type="Proteomes" id="UP000013827"/>
    </source>
</evidence>
<dbReference type="InterPro" id="IPR007318">
    <property type="entry name" value="Phopholipid_MeTrfase"/>
</dbReference>
<name>A0A0D3JMQ5_EMIH1</name>
<dbReference type="GO" id="GO:0012505">
    <property type="term" value="C:endomembrane system"/>
    <property type="evidence" value="ECO:0007669"/>
    <property type="project" value="UniProtKB-SubCell"/>
</dbReference>
<evidence type="ECO:0000256" key="2">
    <source>
        <dbReference type="ARBA" id="ARBA00022516"/>
    </source>
</evidence>
<reference evidence="11" key="2">
    <citation type="submission" date="2024-10" db="UniProtKB">
        <authorList>
            <consortium name="EnsemblProtists"/>
        </authorList>
    </citation>
    <scope>IDENTIFICATION</scope>
</reference>